<name>A0A914AQZ8_PATMI</name>
<dbReference type="EnsemblMetazoa" id="XM_038210264.1">
    <property type="protein sequence ID" value="XP_038066192.1"/>
    <property type="gene ID" value="LOC119736226"/>
</dbReference>
<dbReference type="SUPFAM" id="SSF56436">
    <property type="entry name" value="C-type lectin-like"/>
    <property type="match status" value="1"/>
</dbReference>
<keyword evidence="2" id="KW-0732">Signal</keyword>
<dbReference type="Pfam" id="PF00059">
    <property type="entry name" value="Lectin_C"/>
    <property type="match status" value="1"/>
</dbReference>
<sequence>MAFRRILYVVLMVALSVDIVTAIKPQCSKCPSKWTLHNGNCYHVFLIGKTFAEAEKHCQEFTRVGQGHLASIGSALEHDLLFEMWKSVRGTTKVGMWIGLTDKAKEGKFVWTDGSSTNYAKWDNGQPDNYADREHCTHMMIDRSDGRWNDLNCNQVYSYMCKISPTE</sequence>
<evidence type="ECO:0000313" key="5">
    <source>
        <dbReference type="Proteomes" id="UP000887568"/>
    </source>
</evidence>
<dbReference type="RefSeq" id="XP_038066192.1">
    <property type="nucleotide sequence ID" value="XM_038210264.1"/>
</dbReference>
<proteinExistence type="predicted"/>
<organism evidence="4 5">
    <name type="scientific">Patiria miniata</name>
    <name type="common">Bat star</name>
    <name type="synonym">Asterina miniata</name>
    <dbReference type="NCBI Taxonomy" id="46514"/>
    <lineage>
        <taxon>Eukaryota</taxon>
        <taxon>Metazoa</taxon>
        <taxon>Echinodermata</taxon>
        <taxon>Eleutherozoa</taxon>
        <taxon>Asterozoa</taxon>
        <taxon>Asteroidea</taxon>
        <taxon>Valvatacea</taxon>
        <taxon>Valvatida</taxon>
        <taxon>Asterinidae</taxon>
        <taxon>Patiria</taxon>
    </lineage>
</organism>
<dbReference type="InterPro" id="IPR016186">
    <property type="entry name" value="C-type_lectin-like/link_sf"/>
</dbReference>
<accession>A0A914AQZ8</accession>
<dbReference type="InterPro" id="IPR016187">
    <property type="entry name" value="CTDL_fold"/>
</dbReference>
<keyword evidence="5" id="KW-1185">Reference proteome</keyword>
<evidence type="ECO:0000256" key="1">
    <source>
        <dbReference type="ARBA" id="ARBA00023157"/>
    </source>
</evidence>
<feature type="signal peptide" evidence="2">
    <location>
        <begin position="1"/>
        <end position="22"/>
    </location>
</feature>
<dbReference type="InterPro" id="IPR050111">
    <property type="entry name" value="C-type_lectin/snaclec_domain"/>
</dbReference>
<dbReference type="OMA" id="PRILMCA"/>
<evidence type="ECO:0000256" key="2">
    <source>
        <dbReference type="SAM" id="SignalP"/>
    </source>
</evidence>
<evidence type="ECO:0000259" key="3">
    <source>
        <dbReference type="PROSITE" id="PS50041"/>
    </source>
</evidence>
<dbReference type="InterPro" id="IPR001304">
    <property type="entry name" value="C-type_lectin-like"/>
</dbReference>
<feature type="domain" description="C-type lectin" evidence="3">
    <location>
        <begin position="37"/>
        <end position="162"/>
    </location>
</feature>
<dbReference type="InterPro" id="IPR018378">
    <property type="entry name" value="C-type_lectin_CS"/>
</dbReference>
<dbReference type="Proteomes" id="UP000887568">
    <property type="component" value="Unplaced"/>
</dbReference>
<dbReference type="OrthoDB" id="441660at2759"/>
<reference evidence="4" key="1">
    <citation type="submission" date="2022-11" db="UniProtKB">
        <authorList>
            <consortium name="EnsemblMetazoa"/>
        </authorList>
    </citation>
    <scope>IDENTIFICATION</scope>
</reference>
<dbReference type="Gene3D" id="3.10.100.10">
    <property type="entry name" value="Mannose-Binding Protein A, subunit A"/>
    <property type="match status" value="1"/>
</dbReference>
<dbReference type="PANTHER" id="PTHR22803">
    <property type="entry name" value="MANNOSE, PHOSPHOLIPASE, LECTIN RECEPTOR RELATED"/>
    <property type="match status" value="1"/>
</dbReference>
<evidence type="ECO:0000313" key="4">
    <source>
        <dbReference type="EnsemblMetazoa" id="XP_038066192.1"/>
    </source>
</evidence>
<protein>
    <recommendedName>
        <fullName evidence="3">C-type lectin domain-containing protein</fullName>
    </recommendedName>
</protein>
<dbReference type="SMART" id="SM00034">
    <property type="entry name" value="CLECT"/>
    <property type="match status" value="1"/>
</dbReference>
<dbReference type="PROSITE" id="PS50041">
    <property type="entry name" value="C_TYPE_LECTIN_2"/>
    <property type="match status" value="1"/>
</dbReference>
<dbReference type="GeneID" id="119736226"/>
<dbReference type="AlphaFoldDB" id="A0A914AQZ8"/>
<dbReference type="PROSITE" id="PS00615">
    <property type="entry name" value="C_TYPE_LECTIN_1"/>
    <property type="match status" value="1"/>
</dbReference>
<keyword evidence="1" id="KW-1015">Disulfide bond</keyword>
<feature type="chain" id="PRO_5037596146" description="C-type lectin domain-containing protein" evidence="2">
    <location>
        <begin position="23"/>
        <end position="167"/>
    </location>
</feature>